<keyword evidence="10" id="KW-0482">Metalloprotease</keyword>
<dbReference type="PANTHER" id="PTHR39188">
    <property type="entry name" value="MEMBRANE-ASSOCIATED ZINC METALLOPROTEASE M50B"/>
    <property type="match status" value="1"/>
</dbReference>
<feature type="transmembrane region" description="Helical" evidence="12">
    <location>
        <begin position="39"/>
        <end position="60"/>
    </location>
</feature>
<keyword evidence="15" id="KW-1185">Reference proteome</keyword>
<dbReference type="PANTHER" id="PTHR39188:SF3">
    <property type="entry name" value="STAGE IV SPORULATION PROTEIN FB"/>
    <property type="match status" value="1"/>
</dbReference>
<reference evidence="14" key="1">
    <citation type="submission" date="2023-03" db="EMBL/GenBank/DDBJ databases">
        <title>Selenobaculum gbiensis gen. nov. sp. nov., a new bacterium isolated from the gut microbiota of IBD patient.</title>
        <authorList>
            <person name="Yeo S."/>
            <person name="Park H."/>
            <person name="Huh C.S."/>
        </authorList>
    </citation>
    <scope>NUCLEOTIDE SEQUENCE</scope>
    <source>
        <strain evidence="14">ICN-92133</strain>
    </source>
</reference>
<feature type="transmembrane region" description="Helical" evidence="12">
    <location>
        <begin position="72"/>
        <end position="92"/>
    </location>
</feature>
<evidence type="ECO:0000256" key="12">
    <source>
        <dbReference type="SAM" id="Phobius"/>
    </source>
</evidence>
<dbReference type="GO" id="GO:0016020">
    <property type="term" value="C:membrane"/>
    <property type="evidence" value="ECO:0007669"/>
    <property type="project" value="UniProtKB-SubCell"/>
</dbReference>
<comment type="cofactor">
    <cofactor evidence="1">
        <name>Zn(2+)</name>
        <dbReference type="ChEBI" id="CHEBI:29105"/>
    </cofactor>
</comment>
<evidence type="ECO:0000256" key="4">
    <source>
        <dbReference type="ARBA" id="ARBA00022670"/>
    </source>
</evidence>
<keyword evidence="11 12" id="KW-0472">Membrane</keyword>
<gene>
    <name evidence="14" type="ORF">P3F81_10725</name>
</gene>
<feature type="transmembrane region" description="Helical" evidence="12">
    <location>
        <begin position="160"/>
        <end position="179"/>
    </location>
</feature>
<organism evidence="14 15">
    <name type="scientific">Selenobaculum gibii</name>
    <dbReference type="NCBI Taxonomy" id="3054208"/>
    <lineage>
        <taxon>Bacteria</taxon>
        <taxon>Bacillati</taxon>
        <taxon>Bacillota</taxon>
        <taxon>Negativicutes</taxon>
        <taxon>Selenomonadales</taxon>
        <taxon>Selenomonadaceae</taxon>
        <taxon>Selenobaculum</taxon>
    </lineage>
</organism>
<evidence type="ECO:0000256" key="11">
    <source>
        <dbReference type="ARBA" id="ARBA00023136"/>
    </source>
</evidence>
<evidence type="ECO:0000256" key="7">
    <source>
        <dbReference type="ARBA" id="ARBA00022801"/>
    </source>
</evidence>
<comment type="similarity">
    <text evidence="3">Belongs to the peptidase M50B family.</text>
</comment>
<keyword evidence="5 12" id="KW-0812">Transmembrane</keyword>
<evidence type="ECO:0000256" key="10">
    <source>
        <dbReference type="ARBA" id="ARBA00023049"/>
    </source>
</evidence>
<feature type="transmembrane region" description="Helical" evidence="12">
    <location>
        <begin position="184"/>
        <end position="200"/>
    </location>
</feature>
<evidence type="ECO:0000313" key="14">
    <source>
        <dbReference type="EMBL" id="WIW70355.1"/>
    </source>
</evidence>
<evidence type="ECO:0000256" key="2">
    <source>
        <dbReference type="ARBA" id="ARBA00004141"/>
    </source>
</evidence>
<dbReference type="Pfam" id="PF02163">
    <property type="entry name" value="Peptidase_M50"/>
    <property type="match status" value="1"/>
</dbReference>
<name>A0A9Y2ETR5_9FIRM</name>
<evidence type="ECO:0000259" key="13">
    <source>
        <dbReference type="Pfam" id="PF02163"/>
    </source>
</evidence>
<dbReference type="AlphaFoldDB" id="A0A9Y2ETR5"/>
<dbReference type="RefSeq" id="WP_309320385.1">
    <property type="nucleotide sequence ID" value="NZ_CP120678.1"/>
</dbReference>
<dbReference type="GO" id="GO:0008237">
    <property type="term" value="F:metallopeptidase activity"/>
    <property type="evidence" value="ECO:0007669"/>
    <property type="project" value="UniProtKB-KW"/>
</dbReference>
<evidence type="ECO:0000256" key="9">
    <source>
        <dbReference type="ARBA" id="ARBA00022989"/>
    </source>
</evidence>
<keyword evidence="6" id="KW-0479">Metal-binding</keyword>
<dbReference type="InterPro" id="IPR008915">
    <property type="entry name" value="Peptidase_M50"/>
</dbReference>
<protein>
    <submittedName>
        <fullName evidence="14">Peptidase M50</fullName>
    </submittedName>
</protein>
<dbReference type="GO" id="GO:0006508">
    <property type="term" value="P:proteolysis"/>
    <property type="evidence" value="ECO:0007669"/>
    <property type="project" value="UniProtKB-KW"/>
</dbReference>
<evidence type="ECO:0000256" key="3">
    <source>
        <dbReference type="ARBA" id="ARBA00007931"/>
    </source>
</evidence>
<dbReference type="KEGG" id="sgbi:P3F81_10725"/>
<keyword evidence="9 12" id="KW-1133">Transmembrane helix</keyword>
<feature type="domain" description="Peptidase M50" evidence="13">
    <location>
        <begin position="53"/>
        <end position="124"/>
    </location>
</feature>
<keyword evidence="7" id="KW-0378">Hydrolase</keyword>
<keyword evidence="4" id="KW-0645">Protease</keyword>
<dbReference type="EMBL" id="CP120678">
    <property type="protein sequence ID" value="WIW70355.1"/>
    <property type="molecule type" value="Genomic_DNA"/>
</dbReference>
<feature type="transmembrane region" description="Helical" evidence="12">
    <location>
        <begin position="12"/>
        <end position="33"/>
    </location>
</feature>
<comment type="subcellular location">
    <subcellularLocation>
        <location evidence="2">Membrane</location>
        <topology evidence="2">Multi-pass membrane protein</topology>
    </subcellularLocation>
</comment>
<feature type="transmembrane region" description="Helical" evidence="12">
    <location>
        <begin position="129"/>
        <end position="148"/>
    </location>
</feature>
<evidence type="ECO:0000256" key="6">
    <source>
        <dbReference type="ARBA" id="ARBA00022723"/>
    </source>
</evidence>
<proteinExistence type="inferred from homology"/>
<sequence length="242" mass="26856">MLFLAKRIIKRVVVLFIAMLAIIKVNSIGMMFISMLISLWAYALTFGVVYGAGFLILLFIHELGHVIAARVVGIRAGLPIFIPFIGAAVSLNRLPINAKMAANIAIGGPALGTISAIVCFIWYFWTNSIILLVLSYTAAILNLLNLIPCEPFDGGKIMGAISPHLWTVGTFILFALFLYSQNEIVFIILAFSLFFLWRSSGIDTKDSYYALPKCERFKVFIWYVGLVGILSLLTLYIANLLY</sequence>
<evidence type="ECO:0000256" key="8">
    <source>
        <dbReference type="ARBA" id="ARBA00022833"/>
    </source>
</evidence>
<evidence type="ECO:0000313" key="15">
    <source>
        <dbReference type="Proteomes" id="UP001243623"/>
    </source>
</evidence>
<dbReference type="GO" id="GO:0046872">
    <property type="term" value="F:metal ion binding"/>
    <property type="evidence" value="ECO:0007669"/>
    <property type="project" value="UniProtKB-KW"/>
</dbReference>
<evidence type="ECO:0000256" key="5">
    <source>
        <dbReference type="ARBA" id="ARBA00022692"/>
    </source>
</evidence>
<accession>A0A9Y2ETR5</accession>
<feature type="transmembrane region" description="Helical" evidence="12">
    <location>
        <begin position="104"/>
        <end position="124"/>
    </location>
</feature>
<evidence type="ECO:0000256" key="1">
    <source>
        <dbReference type="ARBA" id="ARBA00001947"/>
    </source>
</evidence>
<dbReference type="Proteomes" id="UP001243623">
    <property type="component" value="Chromosome"/>
</dbReference>
<feature type="transmembrane region" description="Helical" evidence="12">
    <location>
        <begin position="220"/>
        <end position="241"/>
    </location>
</feature>
<keyword evidence="8" id="KW-0862">Zinc</keyword>